<name>A0ACC2QK61_9NEOP</name>
<sequence>MEKLNNESAEKQGSGDEGGGVNQIDEQPTTSRAENIPERNAHNMNDFKSLDFNSADEVRQAMKAVLNGHLPPQSFSEEANQTRMKALNKSDPVEIPELANKTHTHDLRKTVQRQVQQNLYRKMKSTAKSSTGSAVKSPGLKRRGRPMKAGPSRSVKAPSVRKSVLYIGKLSNVVQFTRRWTSESASDGDSVVFY</sequence>
<evidence type="ECO:0000313" key="1">
    <source>
        <dbReference type="EMBL" id="KAJ8719491.1"/>
    </source>
</evidence>
<dbReference type="EMBL" id="CM056779">
    <property type="protein sequence ID" value="KAJ8719491.1"/>
    <property type="molecule type" value="Genomic_DNA"/>
</dbReference>
<protein>
    <submittedName>
        <fullName evidence="1">Uncharacterized protein</fullName>
    </submittedName>
</protein>
<comment type="caution">
    <text evidence="1">The sequence shown here is derived from an EMBL/GenBank/DDBJ whole genome shotgun (WGS) entry which is preliminary data.</text>
</comment>
<reference evidence="1" key="1">
    <citation type="submission" date="2023-03" db="EMBL/GenBank/DDBJ databases">
        <title>Chromosome-level genomes of two armyworms, Mythimna separata and Mythimna loreyi, provide insights into the biosynthesis and reception of sex pheromones.</title>
        <authorList>
            <person name="Zhao H."/>
        </authorList>
    </citation>
    <scope>NUCLEOTIDE SEQUENCE</scope>
    <source>
        <strain evidence="1">BeijingLab</strain>
    </source>
</reference>
<keyword evidence="2" id="KW-1185">Reference proteome</keyword>
<proteinExistence type="predicted"/>
<accession>A0ACC2QK61</accession>
<evidence type="ECO:0000313" key="2">
    <source>
        <dbReference type="Proteomes" id="UP001231649"/>
    </source>
</evidence>
<gene>
    <name evidence="1" type="ORF">PYW08_011666</name>
</gene>
<dbReference type="Proteomes" id="UP001231649">
    <property type="component" value="Chromosome 3"/>
</dbReference>
<organism evidence="1 2">
    <name type="scientific">Mythimna loreyi</name>
    <dbReference type="NCBI Taxonomy" id="667449"/>
    <lineage>
        <taxon>Eukaryota</taxon>
        <taxon>Metazoa</taxon>
        <taxon>Ecdysozoa</taxon>
        <taxon>Arthropoda</taxon>
        <taxon>Hexapoda</taxon>
        <taxon>Insecta</taxon>
        <taxon>Pterygota</taxon>
        <taxon>Neoptera</taxon>
        <taxon>Endopterygota</taxon>
        <taxon>Lepidoptera</taxon>
        <taxon>Glossata</taxon>
        <taxon>Ditrysia</taxon>
        <taxon>Noctuoidea</taxon>
        <taxon>Noctuidae</taxon>
        <taxon>Noctuinae</taxon>
        <taxon>Hadenini</taxon>
        <taxon>Mythimna</taxon>
    </lineage>
</organism>